<feature type="transmembrane region" description="Helical" evidence="1">
    <location>
        <begin position="55"/>
        <end position="76"/>
    </location>
</feature>
<evidence type="ECO:0000256" key="1">
    <source>
        <dbReference type="SAM" id="Phobius"/>
    </source>
</evidence>
<accession>A0A6B1DD97</accession>
<feature type="transmembrane region" description="Helical" evidence="1">
    <location>
        <begin position="401"/>
        <end position="421"/>
    </location>
</feature>
<feature type="transmembrane region" description="Helical" evidence="1">
    <location>
        <begin position="303"/>
        <end position="324"/>
    </location>
</feature>
<comment type="caution">
    <text evidence="2">The sequence shown here is derived from an EMBL/GenBank/DDBJ whole genome shotgun (WGS) entry which is preliminary data.</text>
</comment>
<keyword evidence="1" id="KW-0812">Transmembrane</keyword>
<dbReference type="AlphaFoldDB" id="A0A6B1DD97"/>
<keyword evidence="1" id="KW-0472">Membrane</keyword>
<sequence length="449" mass="49183">MSSLFLQGLVYSGLAIGVLAFLAWWLYFSPMKQLERSDASATVKSRDDISNSPRLFNTLALLVGIGALLICIGGYWDLSEHVVTGIVPGGEDFLWPPHLVIYAGFLLAFLVAVGGLSALAIPNLRAGVVDPRRWVRRNPYVGATVLVAGYGIFSIPGDAIWHELYGIDLTAWSPPHIFIAVSSASLPIFAAGLLIGGGNRAVPATSGTETRGRRHLFSMFGIVEKLVRRPLGERFSRPDWRSFVNLFYLAMALCVFLIIGSSEWEMDEIPRYVAQRPVWLYPTVIGVSAFFLSVLARKIAPGPWSATAFALFYFGLRIAATSFADVVSGAMPRLTLVFILGAVLLDLTCQWMDRFGFKPGDWQVRLASSGAFMVGYTIVAQPTVEFLFLKYLPHFTVPDHLLTALFIFLLSAALYPVPLGLGSWLRKSGREEAATQQDLPEAMTVPAQG</sequence>
<reference evidence="2" key="1">
    <citation type="submission" date="2019-09" db="EMBL/GenBank/DDBJ databases">
        <title>Characterisation of the sponge microbiome using genome-centric metagenomics.</title>
        <authorList>
            <person name="Engelberts J.P."/>
            <person name="Robbins S.J."/>
            <person name="De Goeij J.M."/>
            <person name="Aranda M."/>
            <person name="Bell S.C."/>
            <person name="Webster N.S."/>
        </authorList>
    </citation>
    <scope>NUCLEOTIDE SEQUENCE</scope>
    <source>
        <strain evidence="2">SB0661_bin_32</strain>
    </source>
</reference>
<feature type="transmembrane region" description="Helical" evidence="1">
    <location>
        <begin position="370"/>
        <end position="389"/>
    </location>
</feature>
<dbReference type="EMBL" id="VXMH01000102">
    <property type="protein sequence ID" value="MYC97017.1"/>
    <property type="molecule type" value="Genomic_DNA"/>
</dbReference>
<protein>
    <submittedName>
        <fullName evidence="2">Uncharacterized protein</fullName>
    </submittedName>
</protein>
<feature type="transmembrane region" description="Helical" evidence="1">
    <location>
        <begin position="140"/>
        <end position="157"/>
    </location>
</feature>
<feature type="transmembrane region" description="Helical" evidence="1">
    <location>
        <begin position="177"/>
        <end position="196"/>
    </location>
</feature>
<feature type="transmembrane region" description="Helical" evidence="1">
    <location>
        <begin position="330"/>
        <end position="349"/>
    </location>
</feature>
<keyword evidence="1" id="KW-1133">Transmembrane helix</keyword>
<feature type="transmembrane region" description="Helical" evidence="1">
    <location>
        <begin position="279"/>
        <end position="296"/>
    </location>
</feature>
<feature type="transmembrane region" description="Helical" evidence="1">
    <location>
        <begin position="99"/>
        <end position="119"/>
    </location>
</feature>
<organism evidence="2">
    <name type="scientific">Caldilineaceae bacterium SB0661_bin_32</name>
    <dbReference type="NCBI Taxonomy" id="2605255"/>
    <lineage>
        <taxon>Bacteria</taxon>
        <taxon>Bacillati</taxon>
        <taxon>Chloroflexota</taxon>
        <taxon>Caldilineae</taxon>
        <taxon>Caldilineales</taxon>
        <taxon>Caldilineaceae</taxon>
    </lineage>
</organism>
<feature type="transmembrane region" description="Helical" evidence="1">
    <location>
        <begin position="243"/>
        <end position="259"/>
    </location>
</feature>
<gene>
    <name evidence="2" type="ORF">F4X14_18825</name>
</gene>
<name>A0A6B1DD97_9CHLR</name>
<proteinExistence type="predicted"/>
<feature type="transmembrane region" description="Helical" evidence="1">
    <location>
        <begin position="6"/>
        <end position="27"/>
    </location>
</feature>
<evidence type="ECO:0000313" key="2">
    <source>
        <dbReference type="EMBL" id="MYC97017.1"/>
    </source>
</evidence>